<organism evidence="3 4">
    <name type="scientific">Streptomyces fragilis</name>
    <dbReference type="NCBI Taxonomy" id="67301"/>
    <lineage>
        <taxon>Bacteria</taxon>
        <taxon>Bacillati</taxon>
        <taxon>Actinomycetota</taxon>
        <taxon>Actinomycetes</taxon>
        <taxon>Kitasatosporales</taxon>
        <taxon>Streptomycetaceae</taxon>
        <taxon>Streptomyces</taxon>
    </lineage>
</organism>
<feature type="transmembrane region" description="Helical" evidence="1">
    <location>
        <begin position="182"/>
        <end position="211"/>
    </location>
</feature>
<keyword evidence="4" id="KW-1185">Reference proteome</keyword>
<protein>
    <submittedName>
        <fullName evidence="3">DUF1206 domain-containing protein</fullName>
    </submittedName>
</protein>
<feature type="transmembrane region" description="Helical" evidence="1">
    <location>
        <begin position="231"/>
        <end position="252"/>
    </location>
</feature>
<keyword evidence="1" id="KW-0812">Transmembrane</keyword>
<feature type="transmembrane region" description="Helical" evidence="1">
    <location>
        <begin position="48"/>
        <end position="68"/>
    </location>
</feature>
<name>A0ABV2YCP2_9ACTN</name>
<keyword evidence="1" id="KW-0472">Membrane</keyword>
<dbReference type="Proteomes" id="UP001550850">
    <property type="component" value="Unassembled WGS sequence"/>
</dbReference>
<feature type="transmembrane region" description="Helical" evidence="1">
    <location>
        <begin position="89"/>
        <end position="110"/>
    </location>
</feature>
<evidence type="ECO:0000259" key="2">
    <source>
        <dbReference type="Pfam" id="PF06724"/>
    </source>
</evidence>
<evidence type="ECO:0000256" key="1">
    <source>
        <dbReference type="SAM" id="Phobius"/>
    </source>
</evidence>
<evidence type="ECO:0000313" key="4">
    <source>
        <dbReference type="Proteomes" id="UP001550850"/>
    </source>
</evidence>
<accession>A0ABV2YCP2</accession>
<dbReference type="EMBL" id="JBEZUR010000004">
    <property type="protein sequence ID" value="MEU3553487.1"/>
    <property type="molecule type" value="Genomic_DNA"/>
</dbReference>
<proteinExistence type="predicted"/>
<comment type="caution">
    <text evidence="3">The sequence shown here is derived from an EMBL/GenBank/DDBJ whole genome shotgun (WGS) entry which is preliminary data.</text>
</comment>
<feature type="domain" description="DUF1206" evidence="2">
    <location>
        <begin position="92"/>
        <end position="163"/>
    </location>
</feature>
<keyword evidence="1" id="KW-1133">Transmembrane helix</keyword>
<reference evidence="3 4" key="1">
    <citation type="submission" date="2024-06" db="EMBL/GenBank/DDBJ databases">
        <title>The Natural Products Discovery Center: Release of the First 8490 Sequenced Strains for Exploring Actinobacteria Biosynthetic Diversity.</title>
        <authorList>
            <person name="Kalkreuter E."/>
            <person name="Kautsar S.A."/>
            <person name="Yang D."/>
            <person name="Bader C.D."/>
            <person name="Teijaro C.N."/>
            <person name="Fluegel L."/>
            <person name="Davis C.M."/>
            <person name="Simpson J.R."/>
            <person name="Lauterbach L."/>
            <person name="Steele A.D."/>
            <person name="Gui C."/>
            <person name="Meng S."/>
            <person name="Li G."/>
            <person name="Viehrig K."/>
            <person name="Ye F."/>
            <person name="Su P."/>
            <person name="Kiefer A.F."/>
            <person name="Nichols A."/>
            <person name="Cepeda A.J."/>
            <person name="Yan W."/>
            <person name="Fan B."/>
            <person name="Jiang Y."/>
            <person name="Adhikari A."/>
            <person name="Zheng C.-J."/>
            <person name="Schuster L."/>
            <person name="Cowan T.M."/>
            <person name="Smanski M.J."/>
            <person name="Chevrette M.G."/>
            <person name="De Carvalho L.P.S."/>
            <person name="Shen B."/>
        </authorList>
    </citation>
    <scope>NUCLEOTIDE SEQUENCE [LARGE SCALE GENOMIC DNA]</scope>
    <source>
        <strain evidence="3 4">NPDC038104</strain>
    </source>
</reference>
<feature type="transmembrane region" description="Helical" evidence="1">
    <location>
        <begin position="140"/>
        <end position="161"/>
    </location>
</feature>
<gene>
    <name evidence="3" type="ORF">AB0E65_04500</name>
</gene>
<evidence type="ECO:0000313" key="3">
    <source>
        <dbReference type="EMBL" id="MEU3553487.1"/>
    </source>
</evidence>
<feature type="transmembrane region" description="Helical" evidence="1">
    <location>
        <begin position="9"/>
        <end position="28"/>
    </location>
</feature>
<sequence>MDRAARAGFAARGVLYLLIGLIALRVAFNEDGGKQADRSGALAEIADKPLGSVLLWTLGIATAGMALWRLSEAAFGASGPDGHKAHKRLFSACRAVFYGFVAYSVLAFAAHHGSAGGGNSSDRQSKDFTAKALEMPAGRWLVGAVAIGVIVAGGWILVRAVRRKFRKHLKTAEMSHRVRRTVDVLGVSGGVARGVLFGTIGVFALVAAVRFDPDKAKGMDDTLRAFTQTSAGPWLLVAIAVGLVAFAGFSFASARYRKT</sequence>
<dbReference type="Pfam" id="PF06724">
    <property type="entry name" value="DUF1206"/>
    <property type="match status" value="3"/>
</dbReference>
<feature type="domain" description="DUF1206" evidence="2">
    <location>
        <begin position="189"/>
        <end position="257"/>
    </location>
</feature>
<feature type="domain" description="DUF1206" evidence="2">
    <location>
        <begin position="7"/>
        <end position="75"/>
    </location>
</feature>
<dbReference type="InterPro" id="IPR009597">
    <property type="entry name" value="DUF1206"/>
</dbReference>